<name>A0A8J2M5Y6_9HEXA</name>
<dbReference type="EMBL" id="CAJVCH010569901">
    <property type="protein sequence ID" value="CAG7833496.1"/>
    <property type="molecule type" value="Genomic_DNA"/>
</dbReference>
<evidence type="ECO:0000256" key="3">
    <source>
        <dbReference type="ARBA" id="ARBA00023002"/>
    </source>
</evidence>
<evidence type="ECO:0000256" key="1">
    <source>
        <dbReference type="ARBA" id="ARBA00004496"/>
    </source>
</evidence>
<dbReference type="GO" id="GO:0005737">
    <property type="term" value="C:cytoplasm"/>
    <property type="evidence" value="ECO:0007669"/>
    <property type="project" value="UniProtKB-SubCell"/>
</dbReference>
<organism evidence="4 5">
    <name type="scientific">Allacma fusca</name>
    <dbReference type="NCBI Taxonomy" id="39272"/>
    <lineage>
        <taxon>Eukaryota</taxon>
        <taxon>Metazoa</taxon>
        <taxon>Ecdysozoa</taxon>
        <taxon>Arthropoda</taxon>
        <taxon>Hexapoda</taxon>
        <taxon>Collembola</taxon>
        <taxon>Symphypleona</taxon>
        <taxon>Sminthuridae</taxon>
        <taxon>Allacma</taxon>
    </lineage>
</organism>
<dbReference type="GO" id="GO:0047017">
    <property type="term" value="F:prostaglandin F synthase activity"/>
    <property type="evidence" value="ECO:0007669"/>
    <property type="project" value="TreeGrafter"/>
</dbReference>
<keyword evidence="2" id="KW-0963">Cytoplasm</keyword>
<evidence type="ECO:0000313" key="5">
    <source>
        <dbReference type="Proteomes" id="UP000708208"/>
    </source>
</evidence>
<dbReference type="PANTHER" id="PTHR28630">
    <property type="match status" value="1"/>
</dbReference>
<sequence length="188" mass="20917">MAPGNTDEVRAIEGKTVTKIPEFEEVQMSSLWADQTVGAAELSKIAPLLRAHNIRLIGIGLEETGYQEFLDAKYFDGDIYLDPKHEQYQALGYKKYNLCSIWCVICCNADTRKVATEGRKNNIKNNWKGNGFQAGGTLIIEKGGQRVILSSKMQGLADHLENSKILQALNIDENQPIPDIKHAITTQP</sequence>
<dbReference type="AlphaFoldDB" id="A0A8J2M5Y6"/>
<dbReference type="Proteomes" id="UP000708208">
    <property type="component" value="Unassembled WGS sequence"/>
</dbReference>
<gene>
    <name evidence="4" type="ORF">AFUS01_LOCUS43110</name>
</gene>
<comment type="subcellular location">
    <subcellularLocation>
        <location evidence="1">Cytoplasm</location>
    </subcellularLocation>
</comment>
<dbReference type="Pfam" id="PF13911">
    <property type="entry name" value="AhpC-TSA_2"/>
    <property type="match status" value="1"/>
</dbReference>
<protein>
    <submittedName>
        <fullName evidence="4">Uncharacterized protein</fullName>
    </submittedName>
</protein>
<evidence type="ECO:0000313" key="4">
    <source>
        <dbReference type="EMBL" id="CAG7833496.1"/>
    </source>
</evidence>
<evidence type="ECO:0000256" key="2">
    <source>
        <dbReference type="ARBA" id="ARBA00022490"/>
    </source>
</evidence>
<accession>A0A8J2M5Y6</accession>
<dbReference type="OrthoDB" id="40334at2759"/>
<keyword evidence="5" id="KW-1185">Reference proteome</keyword>
<comment type="caution">
    <text evidence="4">The sequence shown here is derived from an EMBL/GenBank/DDBJ whole genome shotgun (WGS) entry which is preliminary data.</text>
</comment>
<reference evidence="4" key="1">
    <citation type="submission" date="2021-06" db="EMBL/GenBank/DDBJ databases">
        <authorList>
            <person name="Hodson N. C."/>
            <person name="Mongue J. A."/>
            <person name="Jaron S. K."/>
        </authorList>
    </citation>
    <scope>NUCLEOTIDE SEQUENCE</scope>
</reference>
<proteinExistence type="predicted"/>
<keyword evidence="3" id="KW-0560">Oxidoreductase</keyword>
<dbReference type="PANTHER" id="PTHR28630:SF29">
    <property type="entry name" value="PROSTAMIDE_PROSTAGLANDIN F SYNTHASE"/>
    <property type="match status" value="1"/>
</dbReference>
<dbReference type="InterPro" id="IPR032801">
    <property type="entry name" value="PXL2A/B/C"/>
</dbReference>
<dbReference type="GO" id="GO:0001516">
    <property type="term" value="P:prostaglandin biosynthetic process"/>
    <property type="evidence" value="ECO:0007669"/>
    <property type="project" value="TreeGrafter"/>
</dbReference>